<keyword evidence="3" id="KW-1185">Reference proteome</keyword>
<reference evidence="2" key="3">
    <citation type="journal article" date="2017" name="Nature">
        <title>Genome sequence of the progenitor of the wheat D genome Aegilops tauschii.</title>
        <authorList>
            <person name="Luo M.C."/>
            <person name="Gu Y.Q."/>
            <person name="Puiu D."/>
            <person name="Wang H."/>
            <person name="Twardziok S.O."/>
            <person name="Deal K.R."/>
            <person name="Huo N."/>
            <person name="Zhu T."/>
            <person name="Wang L."/>
            <person name="Wang Y."/>
            <person name="McGuire P.E."/>
            <person name="Liu S."/>
            <person name="Long H."/>
            <person name="Ramasamy R.K."/>
            <person name="Rodriguez J.C."/>
            <person name="Van S.L."/>
            <person name="Yuan L."/>
            <person name="Wang Z."/>
            <person name="Xia Z."/>
            <person name="Xiao L."/>
            <person name="Anderson O.D."/>
            <person name="Ouyang S."/>
            <person name="Liang Y."/>
            <person name="Zimin A.V."/>
            <person name="Pertea G."/>
            <person name="Qi P."/>
            <person name="Bennetzen J.L."/>
            <person name="Dai X."/>
            <person name="Dawson M.W."/>
            <person name="Muller H.G."/>
            <person name="Kugler K."/>
            <person name="Rivarola-Duarte L."/>
            <person name="Spannagl M."/>
            <person name="Mayer K.F.X."/>
            <person name="Lu F.H."/>
            <person name="Bevan M.W."/>
            <person name="Leroy P."/>
            <person name="Li P."/>
            <person name="You F.M."/>
            <person name="Sun Q."/>
            <person name="Liu Z."/>
            <person name="Lyons E."/>
            <person name="Wicker T."/>
            <person name="Salzberg S.L."/>
            <person name="Devos K.M."/>
            <person name="Dvorak J."/>
        </authorList>
    </citation>
    <scope>NUCLEOTIDE SEQUENCE [LARGE SCALE GENOMIC DNA]</scope>
    <source>
        <strain evidence="2">cv. AL8/78</strain>
    </source>
</reference>
<evidence type="ECO:0000313" key="2">
    <source>
        <dbReference type="EnsemblPlants" id="AET3Gv20982300.14"/>
    </source>
</evidence>
<reference evidence="2" key="4">
    <citation type="submission" date="2019-03" db="UniProtKB">
        <authorList>
            <consortium name="EnsemblPlants"/>
        </authorList>
    </citation>
    <scope>IDENTIFICATION</scope>
</reference>
<dbReference type="AlphaFoldDB" id="A0A453GEJ8"/>
<evidence type="ECO:0000313" key="3">
    <source>
        <dbReference type="Proteomes" id="UP000015105"/>
    </source>
</evidence>
<accession>A0A453GEJ8</accession>
<dbReference type="Proteomes" id="UP000015105">
    <property type="component" value="Chromosome 3D"/>
</dbReference>
<feature type="region of interest" description="Disordered" evidence="1">
    <location>
        <begin position="52"/>
        <end position="109"/>
    </location>
</feature>
<reference evidence="2" key="5">
    <citation type="journal article" date="2021" name="G3 (Bethesda)">
        <title>Aegilops tauschii genome assembly Aet v5.0 features greater sequence contiguity and improved annotation.</title>
        <authorList>
            <person name="Wang L."/>
            <person name="Zhu T."/>
            <person name="Rodriguez J.C."/>
            <person name="Deal K.R."/>
            <person name="Dubcovsky J."/>
            <person name="McGuire P.E."/>
            <person name="Lux T."/>
            <person name="Spannagl M."/>
            <person name="Mayer K.F.X."/>
            <person name="Baldrich P."/>
            <person name="Meyers B.C."/>
            <person name="Huo N."/>
            <person name="Gu Y.Q."/>
            <person name="Zhou H."/>
            <person name="Devos K.M."/>
            <person name="Bennetzen J.L."/>
            <person name="Unver T."/>
            <person name="Budak H."/>
            <person name="Gulick P.J."/>
            <person name="Galiba G."/>
            <person name="Kalapos B."/>
            <person name="Nelson D.R."/>
            <person name="Li P."/>
            <person name="You F.M."/>
            <person name="Luo M.C."/>
            <person name="Dvorak J."/>
        </authorList>
    </citation>
    <scope>NUCLEOTIDE SEQUENCE [LARGE SCALE GENOMIC DNA]</scope>
    <source>
        <strain evidence="2">cv. AL8/78</strain>
    </source>
</reference>
<reference evidence="3" key="2">
    <citation type="journal article" date="2017" name="Nat. Plants">
        <title>The Aegilops tauschii genome reveals multiple impacts of transposons.</title>
        <authorList>
            <person name="Zhao G."/>
            <person name="Zou C."/>
            <person name="Li K."/>
            <person name="Wang K."/>
            <person name="Li T."/>
            <person name="Gao L."/>
            <person name="Zhang X."/>
            <person name="Wang H."/>
            <person name="Yang Z."/>
            <person name="Liu X."/>
            <person name="Jiang W."/>
            <person name="Mao L."/>
            <person name="Kong X."/>
            <person name="Jiao Y."/>
            <person name="Jia J."/>
        </authorList>
    </citation>
    <scope>NUCLEOTIDE SEQUENCE [LARGE SCALE GENOMIC DNA]</scope>
    <source>
        <strain evidence="3">cv. AL8/78</strain>
    </source>
</reference>
<name>A0A453GEJ8_AEGTS</name>
<protein>
    <submittedName>
        <fullName evidence="2">Uncharacterized protein</fullName>
    </submittedName>
</protein>
<proteinExistence type="predicted"/>
<dbReference type="Gramene" id="AET3Gv20982300.14">
    <property type="protein sequence ID" value="AET3Gv20982300.14"/>
    <property type="gene ID" value="AET3Gv20982300"/>
</dbReference>
<feature type="compositionally biased region" description="Low complexity" evidence="1">
    <location>
        <begin position="86"/>
        <end position="100"/>
    </location>
</feature>
<reference evidence="3" key="1">
    <citation type="journal article" date="2014" name="Science">
        <title>Ancient hybridizations among the ancestral genomes of bread wheat.</title>
        <authorList>
            <consortium name="International Wheat Genome Sequencing Consortium,"/>
            <person name="Marcussen T."/>
            <person name="Sandve S.R."/>
            <person name="Heier L."/>
            <person name="Spannagl M."/>
            <person name="Pfeifer M."/>
            <person name="Jakobsen K.S."/>
            <person name="Wulff B.B."/>
            <person name="Steuernagel B."/>
            <person name="Mayer K.F."/>
            <person name="Olsen O.A."/>
        </authorList>
    </citation>
    <scope>NUCLEOTIDE SEQUENCE [LARGE SCALE GENOMIC DNA]</scope>
    <source>
        <strain evidence="3">cv. AL8/78</strain>
    </source>
</reference>
<sequence>GTCPNHIHLPLSVCREVHVQEKQAKRVWRRGGTASGGEIMSSSSSSLASTISAAATAARPRHGAVKQQLSARVKPHQKHAAGCWESSGSGSSRAVVARAGPGPLTEIEPDLQEDPIDKWRTNGVLPVWSDFLGFLVLAAVLSEELG</sequence>
<evidence type="ECO:0000256" key="1">
    <source>
        <dbReference type="SAM" id="MobiDB-lite"/>
    </source>
</evidence>
<organism evidence="2 3">
    <name type="scientific">Aegilops tauschii subsp. strangulata</name>
    <name type="common">Goatgrass</name>
    <dbReference type="NCBI Taxonomy" id="200361"/>
    <lineage>
        <taxon>Eukaryota</taxon>
        <taxon>Viridiplantae</taxon>
        <taxon>Streptophyta</taxon>
        <taxon>Embryophyta</taxon>
        <taxon>Tracheophyta</taxon>
        <taxon>Spermatophyta</taxon>
        <taxon>Magnoliopsida</taxon>
        <taxon>Liliopsida</taxon>
        <taxon>Poales</taxon>
        <taxon>Poaceae</taxon>
        <taxon>BOP clade</taxon>
        <taxon>Pooideae</taxon>
        <taxon>Triticodae</taxon>
        <taxon>Triticeae</taxon>
        <taxon>Triticinae</taxon>
        <taxon>Aegilops</taxon>
    </lineage>
</organism>
<dbReference type="EnsemblPlants" id="AET3Gv20982300.14">
    <property type="protein sequence ID" value="AET3Gv20982300.14"/>
    <property type="gene ID" value="AET3Gv20982300"/>
</dbReference>